<evidence type="ECO:0000259" key="10">
    <source>
        <dbReference type="PROSITE" id="PS51012"/>
    </source>
</evidence>
<dbReference type="RefSeq" id="WP_238229737.1">
    <property type="nucleotide sequence ID" value="NZ_BPQO01000004.1"/>
</dbReference>
<dbReference type="GO" id="GO:0015774">
    <property type="term" value="P:polysaccharide transport"/>
    <property type="evidence" value="ECO:0007669"/>
    <property type="project" value="UniProtKB-KW"/>
</dbReference>
<evidence type="ECO:0000313" key="11">
    <source>
        <dbReference type="EMBL" id="GJD87741.1"/>
    </source>
</evidence>
<feature type="transmembrane region" description="Helical" evidence="9">
    <location>
        <begin position="129"/>
        <end position="158"/>
    </location>
</feature>
<dbReference type="GO" id="GO:0005886">
    <property type="term" value="C:plasma membrane"/>
    <property type="evidence" value="ECO:0007669"/>
    <property type="project" value="UniProtKB-SubCell"/>
</dbReference>
<dbReference type="Pfam" id="PF01061">
    <property type="entry name" value="ABC2_membrane"/>
    <property type="match status" value="1"/>
</dbReference>
<evidence type="ECO:0000256" key="7">
    <source>
        <dbReference type="ARBA" id="ARBA00023047"/>
    </source>
</evidence>
<feature type="transmembrane region" description="Helical" evidence="9">
    <location>
        <begin position="51"/>
        <end position="75"/>
    </location>
</feature>
<evidence type="ECO:0000256" key="4">
    <source>
        <dbReference type="ARBA" id="ARBA00022475"/>
    </source>
</evidence>
<dbReference type="PANTHER" id="PTHR30413:SF10">
    <property type="entry name" value="CAPSULE POLYSACCHARIDE EXPORT INNER-MEMBRANE PROTEIN CTRC"/>
    <property type="match status" value="1"/>
</dbReference>
<evidence type="ECO:0000256" key="9">
    <source>
        <dbReference type="RuleBase" id="RU361157"/>
    </source>
</evidence>
<keyword evidence="3 9" id="KW-0813">Transport</keyword>
<feature type="domain" description="ABC transmembrane type-2" evidence="10">
    <location>
        <begin position="52"/>
        <end position="277"/>
    </location>
</feature>
<dbReference type="EMBL" id="BPQO01000004">
    <property type="protein sequence ID" value="GJD87741.1"/>
    <property type="molecule type" value="Genomic_DNA"/>
</dbReference>
<keyword evidence="6 9" id="KW-1133">Transmembrane helix</keyword>
<keyword evidence="4 9" id="KW-1003">Cell membrane</keyword>
<evidence type="ECO:0000256" key="3">
    <source>
        <dbReference type="ARBA" id="ARBA00022448"/>
    </source>
</evidence>
<evidence type="ECO:0000256" key="2">
    <source>
        <dbReference type="ARBA" id="ARBA00007783"/>
    </source>
</evidence>
<comment type="subcellular location">
    <subcellularLocation>
        <location evidence="9">Cell inner membrane</location>
        <topology evidence="9">Multi-pass membrane protein</topology>
    </subcellularLocation>
    <subcellularLocation>
        <location evidence="1">Cell membrane</location>
        <topology evidence="1">Multi-pass membrane protein</topology>
    </subcellularLocation>
</comment>
<dbReference type="InterPro" id="IPR047817">
    <property type="entry name" value="ABC2_TM_bact-type"/>
</dbReference>
<keyword evidence="8 9" id="KW-0472">Membrane</keyword>
<keyword evidence="7" id="KW-0762">Sugar transport</keyword>
<dbReference type="InterPro" id="IPR013525">
    <property type="entry name" value="ABC2_TM"/>
</dbReference>
<dbReference type="GO" id="GO:0015920">
    <property type="term" value="P:lipopolysaccharide transport"/>
    <property type="evidence" value="ECO:0007669"/>
    <property type="project" value="TreeGrafter"/>
</dbReference>
<accession>A0AAV4ZH34</accession>
<proteinExistence type="inferred from homology"/>
<evidence type="ECO:0000313" key="12">
    <source>
        <dbReference type="Proteomes" id="UP001055247"/>
    </source>
</evidence>
<feature type="transmembrane region" description="Helical" evidence="9">
    <location>
        <begin position="164"/>
        <end position="188"/>
    </location>
</feature>
<keyword evidence="12" id="KW-1185">Reference proteome</keyword>
<dbReference type="PANTHER" id="PTHR30413">
    <property type="entry name" value="INNER MEMBRANE TRANSPORT PERMEASE"/>
    <property type="match status" value="1"/>
</dbReference>
<keyword evidence="7" id="KW-0625">Polysaccharide transport</keyword>
<protein>
    <recommendedName>
        <fullName evidence="9">Transport permease protein</fullName>
    </recommendedName>
</protein>
<evidence type="ECO:0000256" key="8">
    <source>
        <dbReference type="ARBA" id="ARBA00023136"/>
    </source>
</evidence>
<dbReference type="AlphaFoldDB" id="A0AAV4ZH34"/>
<name>A0AAV4ZH34_9HYPH</name>
<feature type="transmembrane region" description="Helical" evidence="9">
    <location>
        <begin position="200"/>
        <end position="219"/>
    </location>
</feature>
<evidence type="ECO:0000256" key="6">
    <source>
        <dbReference type="ARBA" id="ARBA00022989"/>
    </source>
</evidence>
<dbReference type="GO" id="GO:0140359">
    <property type="term" value="F:ABC-type transporter activity"/>
    <property type="evidence" value="ECO:0007669"/>
    <property type="project" value="InterPro"/>
</dbReference>
<gene>
    <name evidence="11" type="ORF">BHAOGJBA_1246</name>
</gene>
<reference evidence="11" key="2">
    <citation type="submission" date="2021-08" db="EMBL/GenBank/DDBJ databases">
        <authorList>
            <person name="Tani A."/>
            <person name="Ola A."/>
            <person name="Ogura Y."/>
            <person name="Katsura K."/>
            <person name="Hayashi T."/>
        </authorList>
    </citation>
    <scope>NUCLEOTIDE SEQUENCE</scope>
    <source>
        <strain evidence="11">DSM 16372</strain>
    </source>
</reference>
<evidence type="ECO:0000256" key="1">
    <source>
        <dbReference type="ARBA" id="ARBA00004651"/>
    </source>
</evidence>
<keyword evidence="5 9" id="KW-0812">Transmembrane</keyword>
<dbReference type="Proteomes" id="UP001055247">
    <property type="component" value="Unassembled WGS sequence"/>
</dbReference>
<evidence type="ECO:0000256" key="5">
    <source>
        <dbReference type="ARBA" id="ARBA00022692"/>
    </source>
</evidence>
<comment type="caution">
    <text evidence="11">The sequence shown here is derived from an EMBL/GenBank/DDBJ whole genome shotgun (WGS) entry which is preliminary data.</text>
</comment>
<reference evidence="11" key="1">
    <citation type="journal article" date="2016" name="Front. Microbiol.">
        <title>Genome Sequence of the Piezophilic, Mesophilic Sulfate-Reducing Bacterium Desulfovibrio indicus J2T.</title>
        <authorList>
            <person name="Cao J."/>
            <person name="Maignien L."/>
            <person name="Shao Z."/>
            <person name="Alain K."/>
            <person name="Jebbar M."/>
        </authorList>
    </citation>
    <scope>NUCLEOTIDE SEQUENCE</scope>
    <source>
        <strain evidence="11">DSM 16372</strain>
    </source>
</reference>
<organism evidence="11 12">
    <name type="scientific">Methylobacterium hispanicum</name>
    <dbReference type="NCBI Taxonomy" id="270350"/>
    <lineage>
        <taxon>Bacteria</taxon>
        <taxon>Pseudomonadati</taxon>
        <taxon>Pseudomonadota</taxon>
        <taxon>Alphaproteobacteria</taxon>
        <taxon>Hyphomicrobiales</taxon>
        <taxon>Methylobacteriaceae</taxon>
        <taxon>Methylobacterium</taxon>
    </lineage>
</organism>
<feature type="transmembrane region" description="Helical" evidence="9">
    <location>
        <begin position="87"/>
        <end position="109"/>
    </location>
</feature>
<feature type="transmembrane region" description="Helical" evidence="9">
    <location>
        <begin position="254"/>
        <end position="274"/>
    </location>
</feature>
<comment type="similarity">
    <text evidence="2 9">Belongs to the ABC-2 integral membrane protein family.</text>
</comment>
<sequence length="285" mass="30179">MTTSEISIRTASGPGEGHAAPWALFALPWTHRSLLGAMVRRDLAARYRGSLLGLAWFVGMPLASMAAYTLVFVGILQVRFDVGAGGAPVAALSIWSAVVMWQAFAEIAYRSVSLVHDQASLVKRVPFPIEILIGSYIGSSMAGAAFSLVLFCCAYVLVVGVPPWTWILLPAAVLPLLFIAVGTALILAAVGAYVRDLKQVVGFSVPLLMFVTPVVYPIAAVPAGLKGLMLANPLAYGFETLRSVLVAGRAPDPLFLGLYLACAWLFAAAGLQIFRRLKGGFADVA</sequence>
<dbReference type="PROSITE" id="PS51012">
    <property type="entry name" value="ABC_TM2"/>
    <property type="match status" value="1"/>
</dbReference>